<feature type="transmembrane region" description="Helical" evidence="8">
    <location>
        <begin position="458"/>
        <end position="475"/>
    </location>
</feature>
<keyword evidence="2" id="KW-0800">Toxin</keyword>
<evidence type="ECO:0000256" key="1">
    <source>
        <dbReference type="ARBA" id="ARBA00004239"/>
    </source>
</evidence>
<organism evidence="10 11">
    <name type="scientific">Leptidea sinapis</name>
    <dbReference type="NCBI Taxonomy" id="189913"/>
    <lineage>
        <taxon>Eukaryota</taxon>
        <taxon>Metazoa</taxon>
        <taxon>Ecdysozoa</taxon>
        <taxon>Arthropoda</taxon>
        <taxon>Hexapoda</taxon>
        <taxon>Insecta</taxon>
        <taxon>Pterygota</taxon>
        <taxon>Neoptera</taxon>
        <taxon>Endopterygota</taxon>
        <taxon>Lepidoptera</taxon>
        <taxon>Glossata</taxon>
        <taxon>Ditrysia</taxon>
        <taxon>Papilionoidea</taxon>
        <taxon>Pieridae</taxon>
        <taxon>Dismorphiinae</taxon>
        <taxon>Leptidea</taxon>
    </lineage>
</organism>
<evidence type="ECO:0000313" key="11">
    <source>
        <dbReference type="Proteomes" id="UP000324832"/>
    </source>
</evidence>
<evidence type="ECO:0000313" key="10">
    <source>
        <dbReference type="EMBL" id="VVC95301.1"/>
    </source>
</evidence>
<dbReference type="Pfam" id="PF16030">
    <property type="entry name" value="GD_N"/>
    <property type="match status" value="1"/>
</dbReference>
<proteinExistence type="predicted"/>
<dbReference type="FunFam" id="2.40.10.10:FF:000068">
    <property type="entry name" value="transmembrane protease serine 2"/>
    <property type="match status" value="1"/>
</dbReference>
<dbReference type="SMART" id="SM00020">
    <property type="entry name" value="Tryp_SPc"/>
    <property type="match status" value="1"/>
</dbReference>
<dbReference type="EMBL" id="FZQP02002260">
    <property type="protein sequence ID" value="VVC95301.1"/>
    <property type="molecule type" value="Genomic_DNA"/>
</dbReference>
<evidence type="ECO:0000256" key="5">
    <source>
        <dbReference type="ARBA" id="ARBA00055534"/>
    </source>
</evidence>
<dbReference type="PANTHER" id="PTHR24258">
    <property type="entry name" value="SERINE PROTEASE-RELATED"/>
    <property type="match status" value="1"/>
</dbReference>
<dbReference type="PANTHER" id="PTHR24258:SF116">
    <property type="entry name" value="FI16631P1-RELATED"/>
    <property type="match status" value="1"/>
</dbReference>
<dbReference type="Pfam" id="PF00089">
    <property type="entry name" value="Trypsin"/>
    <property type="match status" value="1"/>
</dbReference>
<dbReference type="InterPro" id="IPR031986">
    <property type="entry name" value="GD_N"/>
</dbReference>
<dbReference type="GO" id="GO:0090729">
    <property type="term" value="F:toxin activity"/>
    <property type="evidence" value="ECO:0007669"/>
    <property type="project" value="UniProtKB-KW"/>
</dbReference>
<dbReference type="InterPro" id="IPR043504">
    <property type="entry name" value="Peptidase_S1_PA_chymotrypsin"/>
</dbReference>
<keyword evidence="8" id="KW-0812">Transmembrane</keyword>
<dbReference type="SUPFAM" id="SSF50494">
    <property type="entry name" value="Trypsin-like serine proteases"/>
    <property type="match status" value="1"/>
</dbReference>
<keyword evidence="11" id="KW-1185">Reference proteome</keyword>
<sequence>MNARSLQTYNSAEISGANLNKEHIEEEERYSFGYVKNMPKPPQLCNVISQLLLVDGQYYVESPCPQLFEYKSDNRGSYGAIRLQLSGPVTSIVLRTNFTIAARLPSNYVGSIELIGNELSSLQNFKRGAAINYRVNFPVSSPLPRLTGLSETYRPARPEVVENRPRPQPQPGFDITYVPNIGSDRDGIVVYEYPQPPIRQPDKINRNPPKPPPSVQTVYQAPDDYLNDRPQFNRIPAVVQENPVNDGRLYTLEIFRTSRKPVLLSTEQPYEECGLSSENVPLIYQGNSYQRGEWPWLVAIYKRRTNSLSYICSGTLVSNQHVITAAHCMHGKATITSKRDIVVKVGVFNLEDWGDDDITVTRKLSFATVHESYNASNLANDILVMTLDRTVRFNENIKPACLWTGNPDLNQIVGKTGVNEEQTCNLDEYIVFTDAAQYLNWIKDAMSKKPSRFQSNQIFNLTYGIYLFVYYLYFIRPNRIINILCKNYLFIDNEKVFTEKGINPFHLSLSNYASHKI</sequence>
<dbReference type="PROSITE" id="PS00134">
    <property type="entry name" value="TRYPSIN_HIS"/>
    <property type="match status" value="1"/>
</dbReference>
<dbReference type="GO" id="GO:0005576">
    <property type="term" value="C:extracellular region"/>
    <property type="evidence" value="ECO:0007669"/>
    <property type="project" value="UniProtKB-SubCell"/>
</dbReference>
<protein>
    <recommendedName>
        <fullName evidence="9">Peptidase S1 domain-containing protein</fullName>
    </recommendedName>
</protein>
<comment type="function">
    <text evidence="5">Fibrinolytic activity; shows preferential cleavage of Arg-Gly bonds in all three fibrinogen chains. Contact with the caterpillars causes severe bleeding, due the anticoagulant effect of the protein.</text>
</comment>
<feature type="domain" description="Peptidase S1" evidence="9">
    <location>
        <begin position="283"/>
        <end position="405"/>
    </location>
</feature>
<evidence type="ECO:0000256" key="4">
    <source>
        <dbReference type="ARBA" id="ARBA00023240"/>
    </source>
</evidence>
<reference evidence="10 11" key="1">
    <citation type="submission" date="2017-07" db="EMBL/GenBank/DDBJ databases">
        <authorList>
            <person name="Talla V."/>
            <person name="Backstrom N."/>
        </authorList>
    </citation>
    <scope>NUCLEOTIDE SEQUENCE [LARGE SCALE GENOMIC DNA]</scope>
</reference>
<keyword evidence="8" id="KW-1133">Transmembrane helix</keyword>
<keyword evidence="3" id="KW-1015">Disulfide bond</keyword>
<dbReference type="Gene3D" id="2.40.10.10">
    <property type="entry name" value="Trypsin-like serine proteases"/>
    <property type="match status" value="1"/>
</dbReference>
<keyword evidence="4" id="KW-1199">Hemostasis impairing toxin</keyword>
<evidence type="ECO:0000256" key="3">
    <source>
        <dbReference type="ARBA" id="ARBA00023157"/>
    </source>
</evidence>
<dbReference type="Proteomes" id="UP000324832">
    <property type="component" value="Unassembled WGS sequence"/>
</dbReference>
<name>A0A5E4QDE1_9NEOP</name>
<keyword evidence="8" id="KW-0472">Membrane</keyword>
<dbReference type="InterPro" id="IPR009003">
    <property type="entry name" value="Peptidase_S1_PA"/>
</dbReference>
<gene>
    <name evidence="10" type="ORF">LSINAPIS_LOCUS7046</name>
</gene>
<comment type="subcellular location">
    <subcellularLocation>
        <location evidence="1">Secreted</location>
        <location evidence="1">Extracellular space</location>
    </subcellularLocation>
</comment>
<keyword evidence="6" id="KW-1205">Fibrinolytic toxin</keyword>
<dbReference type="PROSITE" id="PS50240">
    <property type="entry name" value="TRYPSIN_DOM"/>
    <property type="match status" value="1"/>
</dbReference>
<evidence type="ECO:0000256" key="7">
    <source>
        <dbReference type="SAM" id="MobiDB-lite"/>
    </source>
</evidence>
<evidence type="ECO:0000256" key="8">
    <source>
        <dbReference type="SAM" id="Phobius"/>
    </source>
</evidence>
<dbReference type="GO" id="GO:0004252">
    <property type="term" value="F:serine-type endopeptidase activity"/>
    <property type="evidence" value="ECO:0007669"/>
    <property type="project" value="InterPro"/>
</dbReference>
<accession>A0A5E4QDE1</accession>
<dbReference type="GO" id="GO:0006508">
    <property type="term" value="P:proteolysis"/>
    <property type="evidence" value="ECO:0007669"/>
    <property type="project" value="InterPro"/>
</dbReference>
<feature type="region of interest" description="Disordered" evidence="7">
    <location>
        <begin position="196"/>
        <end position="215"/>
    </location>
</feature>
<evidence type="ECO:0000259" key="9">
    <source>
        <dbReference type="PROSITE" id="PS50240"/>
    </source>
</evidence>
<evidence type="ECO:0000256" key="2">
    <source>
        <dbReference type="ARBA" id="ARBA00022656"/>
    </source>
</evidence>
<dbReference type="AlphaFoldDB" id="A0A5E4QDE1"/>
<dbReference type="InterPro" id="IPR001254">
    <property type="entry name" value="Trypsin_dom"/>
</dbReference>
<evidence type="ECO:0000256" key="6">
    <source>
        <dbReference type="ARBA" id="ARBA00084094"/>
    </source>
</evidence>
<dbReference type="InterPro" id="IPR018114">
    <property type="entry name" value="TRYPSIN_HIS"/>
</dbReference>